<keyword evidence="1" id="KW-0812">Transmembrane</keyword>
<evidence type="ECO:0000313" key="3">
    <source>
        <dbReference type="Proteomes" id="UP000640052"/>
    </source>
</evidence>
<dbReference type="EMBL" id="BOOA01000001">
    <property type="protein sequence ID" value="GIH21762.1"/>
    <property type="molecule type" value="Genomic_DNA"/>
</dbReference>
<name>A0A919Q8G2_9ACTN</name>
<dbReference type="Proteomes" id="UP000640052">
    <property type="component" value="Unassembled WGS sequence"/>
</dbReference>
<reference evidence="2" key="1">
    <citation type="submission" date="2021-01" db="EMBL/GenBank/DDBJ databases">
        <title>Whole genome shotgun sequence of Acrocarpospora phusangensis NBRC 108782.</title>
        <authorList>
            <person name="Komaki H."/>
            <person name="Tamura T."/>
        </authorList>
    </citation>
    <scope>NUCLEOTIDE SEQUENCE</scope>
    <source>
        <strain evidence="2">NBRC 108782</strain>
    </source>
</reference>
<sequence>MKLSPATRRLTRMVAFALLRGAATAVGSGIVGLAFWWITR</sequence>
<dbReference type="RefSeq" id="WP_275418137.1">
    <property type="nucleotide sequence ID" value="NZ_BOOA01000001.1"/>
</dbReference>
<feature type="transmembrane region" description="Helical" evidence="1">
    <location>
        <begin position="12"/>
        <end position="38"/>
    </location>
</feature>
<gene>
    <name evidence="2" type="ORF">Aph01nite_00720</name>
</gene>
<dbReference type="AlphaFoldDB" id="A0A919Q8G2"/>
<comment type="caution">
    <text evidence="2">The sequence shown here is derived from an EMBL/GenBank/DDBJ whole genome shotgun (WGS) entry which is preliminary data.</text>
</comment>
<protein>
    <submittedName>
        <fullName evidence="2">Uncharacterized protein</fullName>
    </submittedName>
</protein>
<evidence type="ECO:0000313" key="2">
    <source>
        <dbReference type="EMBL" id="GIH21762.1"/>
    </source>
</evidence>
<proteinExistence type="predicted"/>
<keyword evidence="1" id="KW-0472">Membrane</keyword>
<keyword evidence="3" id="KW-1185">Reference proteome</keyword>
<organism evidence="2 3">
    <name type="scientific">Acrocarpospora phusangensis</name>
    <dbReference type="NCBI Taxonomy" id="1070424"/>
    <lineage>
        <taxon>Bacteria</taxon>
        <taxon>Bacillati</taxon>
        <taxon>Actinomycetota</taxon>
        <taxon>Actinomycetes</taxon>
        <taxon>Streptosporangiales</taxon>
        <taxon>Streptosporangiaceae</taxon>
        <taxon>Acrocarpospora</taxon>
    </lineage>
</organism>
<evidence type="ECO:0000256" key="1">
    <source>
        <dbReference type="SAM" id="Phobius"/>
    </source>
</evidence>
<accession>A0A919Q8G2</accession>
<keyword evidence="1" id="KW-1133">Transmembrane helix</keyword>